<feature type="compositionally biased region" description="Basic and acidic residues" evidence="1">
    <location>
        <begin position="125"/>
        <end position="137"/>
    </location>
</feature>
<accession>A0A7J8FIJ2</accession>
<reference evidence="2 3" key="1">
    <citation type="journal article" date="2020" name="Nature">
        <title>Six reference-quality genomes reveal evolution of bat adaptations.</title>
        <authorList>
            <person name="Jebb D."/>
            <person name="Huang Z."/>
            <person name="Pippel M."/>
            <person name="Hughes G.M."/>
            <person name="Lavrichenko K."/>
            <person name="Devanna P."/>
            <person name="Winkler S."/>
            <person name="Jermiin L.S."/>
            <person name="Skirmuntt E.C."/>
            <person name="Katzourakis A."/>
            <person name="Burkitt-Gray L."/>
            <person name="Ray D.A."/>
            <person name="Sullivan K.A.M."/>
            <person name="Roscito J.G."/>
            <person name="Kirilenko B.M."/>
            <person name="Davalos L.M."/>
            <person name="Corthals A.P."/>
            <person name="Power M.L."/>
            <person name="Jones G."/>
            <person name="Ransome R.D."/>
            <person name="Dechmann D.K.N."/>
            <person name="Locatelli A.G."/>
            <person name="Puechmaille S.J."/>
            <person name="Fedrigo O."/>
            <person name="Jarvis E.D."/>
            <person name="Hiller M."/>
            <person name="Vernes S.C."/>
            <person name="Myers E.W."/>
            <person name="Teeling E.C."/>
        </authorList>
    </citation>
    <scope>NUCLEOTIDE SEQUENCE [LARGE SCALE GENOMIC DNA]</scope>
    <source>
        <strain evidence="2">MRouAeg1</strain>
        <tissue evidence="2">Muscle</tissue>
    </source>
</reference>
<dbReference type="Proteomes" id="UP000593571">
    <property type="component" value="Unassembled WGS sequence"/>
</dbReference>
<sequence>MRPARVGTSEVQRGHLEKDVVEEAQGAPSACRLAPGHPHATASGAGETLAKRVAVSPPASAQGAPAPWRPPLPFGSLAHSCAPPATELGVLGGRPPVPWPQRQSGGLPVALIAAGGAEQAGGVCRPEEPGDGWEKGL</sequence>
<feature type="compositionally biased region" description="Low complexity" evidence="1">
    <location>
        <begin position="53"/>
        <end position="66"/>
    </location>
</feature>
<protein>
    <submittedName>
        <fullName evidence="2">Uncharacterized protein</fullName>
    </submittedName>
</protein>
<evidence type="ECO:0000313" key="3">
    <source>
        <dbReference type="Proteomes" id="UP000593571"/>
    </source>
</evidence>
<dbReference type="EMBL" id="JACASE010000007">
    <property type="protein sequence ID" value="KAF6447410.1"/>
    <property type="molecule type" value="Genomic_DNA"/>
</dbReference>
<proteinExistence type="predicted"/>
<evidence type="ECO:0000256" key="1">
    <source>
        <dbReference type="SAM" id="MobiDB-lite"/>
    </source>
</evidence>
<gene>
    <name evidence="2" type="ORF">HJG63_011871</name>
</gene>
<feature type="region of interest" description="Disordered" evidence="1">
    <location>
        <begin position="117"/>
        <end position="137"/>
    </location>
</feature>
<comment type="caution">
    <text evidence="2">The sequence shown here is derived from an EMBL/GenBank/DDBJ whole genome shotgun (WGS) entry which is preliminary data.</text>
</comment>
<evidence type="ECO:0000313" key="2">
    <source>
        <dbReference type="EMBL" id="KAF6447410.1"/>
    </source>
</evidence>
<feature type="region of interest" description="Disordered" evidence="1">
    <location>
        <begin position="23"/>
        <end position="104"/>
    </location>
</feature>
<dbReference type="AlphaFoldDB" id="A0A7J8FIJ2"/>
<name>A0A7J8FIJ2_ROUAE</name>
<keyword evidence="3" id="KW-1185">Reference proteome</keyword>
<organism evidence="2 3">
    <name type="scientific">Rousettus aegyptiacus</name>
    <name type="common">Egyptian fruit bat</name>
    <name type="synonym">Pteropus aegyptiacus</name>
    <dbReference type="NCBI Taxonomy" id="9407"/>
    <lineage>
        <taxon>Eukaryota</taxon>
        <taxon>Metazoa</taxon>
        <taxon>Chordata</taxon>
        <taxon>Craniata</taxon>
        <taxon>Vertebrata</taxon>
        <taxon>Euteleostomi</taxon>
        <taxon>Mammalia</taxon>
        <taxon>Eutheria</taxon>
        <taxon>Laurasiatheria</taxon>
        <taxon>Chiroptera</taxon>
        <taxon>Yinpterochiroptera</taxon>
        <taxon>Pteropodoidea</taxon>
        <taxon>Pteropodidae</taxon>
        <taxon>Rousettinae</taxon>
        <taxon>Rousettus</taxon>
    </lineage>
</organism>